<feature type="transmembrane region" description="Helical" evidence="9">
    <location>
        <begin position="402"/>
        <end position="423"/>
    </location>
</feature>
<evidence type="ECO:0000256" key="4">
    <source>
        <dbReference type="ARBA" id="ARBA00020150"/>
    </source>
</evidence>
<feature type="transmembrane region" description="Helical" evidence="9">
    <location>
        <begin position="377"/>
        <end position="396"/>
    </location>
</feature>
<keyword evidence="7 9" id="KW-0472">Membrane</keyword>
<dbReference type="NCBIfam" id="TIGR00785">
    <property type="entry name" value="dass"/>
    <property type="match status" value="1"/>
</dbReference>
<dbReference type="EnsemblBacteria" id="ABC18717">
    <property type="protein sequence ID" value="ABC18717"/>
    <property type="gene ID" value="Moth_0383"/>
</dbReference>
<dbReference type="PIRSF" id="PIRSF002457">
    <property type="entry name" value="DASS"/>
    <property type="match status" value="1"/>
</dbReference>
<dbReference type="OrthoDB" id="37272at2"/>
<name>Q2RLH2_MOOTA</name>
<evidence type="ECO:0000256" key="7">
    <source>
        <dbReference type="ARBA" id="ARBA00023136"/>
    </source>
</evidence>
<evidence type="ECO:0000256" key="3">
    <source>
        <dbReference type="ARBA" id="ARBA00007349"/>
    </source>
</evidence>
<feature type="transmembrane region" description="Helical" evidence="9">
    <location>
        <begin position="43"/>
        <end position="71"/>
    </location>
</feature>
<evidence type="ECO:0000256" key="2">
    <source>
        <dbReference type="ARBA" id="ARBA00006772"/>
    </source>
</evidence>
<evidence type="ECO:0000313" key="10">
    <source>
        <dbReference type="EMBL" id="ABC18717.1"/>
    </source>
</evidence>
<evidence type="ECO:0000256" key="6">
    <source>
        <dbReference type="ARBA" id="ARBA00022989"/>
    </source>
</evidence>
<feature type="transmembrane region" description="Helical" evidence="9">
    <location>
        <begin position="12"/>
        <end position="31"/>
    </location>
</feature>
<feature type="transmembrane region" description="Helical" evidence="9">
    <location>
        <begin position="325"/>
        <end position="342"/>
    </location>
</feature>
<sequence length="470" mass="50478">MDAKNTAAGSYGKVLAGLLAIIVYIILTNLPTPANLPPQGQKALAFMVAVVIVWVFEVIPIGISAALFLMIMDILKVFPMKDAMANFATTTLFFILSAFIIAITFINTGLGNRVSLMVSAIFGQKTDRVLLSFMLPTAIISSVLADIPTAVIFSSIAYPLLQKNGCLPGKSNFGKALMLGIPIAAAIGGIATPAGSGLNIMSISLLKNTAGVEINFLQWALIGFPMAILLTLAAWYIVLKFYPPEFDHVRGLEDIAKARQDLGPLTVNEKKFIAIFSVTLVLWFTQPWNHIDPSVVAIITASSFFLPGVKLATWDDVKGKLSWDVLLLLGTANSLAMAIWQLKGAAWLANTVLGGLAGVGLLIVLFAVTAFGIFSHLIIPVGGAVVAVAIPVLAVLAKNTGINPALLVIPIAYTASCVFLLPLDPIPLTTYHYKYWKFWDMMKPGFLISLVWLVLMVIFMYIGQGVGIIR</sequence>
<proteinExistence type="inferred from homology"/>
<feature type="transmembrane region" description="Helical" evidence="9">
    <location>
        <begin position="173"/>
        <end position="196"/>
    </location>
</feature>
<protein>
    <recommendedName>
        <fullName evidence="4">Sodium-dependent dicarboxylate transporter SdcS</fullName>
    </recommendedName>
    <alternativeName>
        <fullName evidence="8">Na(+)/dicarboxylate symporter</fullName>
    </alternativeName>
</protein>
<dbReference type="EMBL" id="CP000232">
    <property type="protein sequence ID" value="ABC18717.1"/>
    <property type="molecule type" value="Genomic_DNA"/>
</dbReference>
<dbReference type="PANTHER" id="PTHR10283:SF82">
    <property type="entry name" value="SOLUTE CARRIER FAMILY 13 MEMBER 2"/>
    <property type="match status" value="1"/>
</dbReference>
<evidence type="ECO:0000256" key="1">
    <source>
        <dbReference type="ARBA" id="ARBA00004141"/>
    </source>
</evidence>
<dbReference type="GO" id="GO:1905039">
    <property type="term" value="P:carboxylic acid transmembrane transport"/>
    <property type="evidence" value="ECO:0007669"/>
    <property type="project" value="UniProtKB-ARBA"/>
</dbReference>
<dbReference type="Pfam" id="PF00939">
    <property type="entry name" value="Na_sulph_symp"/>
    <property type="match status" value="1"/>
</dbReference>
<dbReference type="GO" id="GO:0005886">
    <property type="term" value="C:plasma membrane"/>
    <property type="evidence" value="ECO:0007669"/>
    <property type="project" value="TreeGrafter"/>
</dbReference>
<comment type="subcellular location">
    <subcellularLocation>
        <location evidence="1">Membrane</location>
        <topology evidence="1">Multi-pass membrane protein</topology>
    </subcellularLocation>
</comment>
<feature type="transmembrane region" description="Helical" evidence="9">
    <location>
        <begin position="348"/>
        <end position="370"/>
    </location>
</feature>
<dbReference type="PATRIC" id="fig|264732.11.peg.415"/>
<feature type="transmembrane region" description="Helical" evidence="9">
    <location>
        <begin position="216"/>
        <end position="238"/>
    </location>
</feature>
<dbReference type="eggNOG" id="COG0471">
    <property type="taxonomic scope" value="Bacteria"/>
</dbReference>
<dbReference type="KEGG" id="mta:Moth_0383"/>
<evidence type="ECO:0000256" key="9">
    <source>
        <dbReference type="SAM" id="Phobius"/>
    </source>
</evidence>
<organism evidence="10">
    <name type="scientific">Moorella thermoacetica (strain ATCC 39073 / JCM 9320)</name>
    <dbReference type="NCBI Taxonomy" id="264732"/>
    <lineage>
        <taxon>Bacteria</taxon>
        <taxon>Bacillati</taxon>
        <taxon>Bacillota</taxon>
        <taxon>Clostridia</taxon>
        <taxon>Neomoorellales</taxon>
        <taxon>Neomoorellaceae</taxon>
        <taxon>Neomoorella</taxon>
    </lineage>
</organism>
<accession>Q2RLH2</accession>
<comment type="similarity">
    <text evidence="2">Belongs to the SLC13A/DASS transporter (TC 2.A.47) family. NADC subfamily.</text>
</comment>
<keyword evidence="5 9" id="KW-0812">Transmembrane</keyword>
<reference evidence="10" key="1">
    <citation type="submission" date="2005-12" db="EMBL/GenBank/DDBJ databases">
        <title>Complete sequence of Moorella thermoacetica ATCC 39073.</title>
        <authorList>
            <consortium name="US DOE Joint Genome Institute"/>
            <person name="Copeland A."/>
            <person name="Lucas S."/>
            <person name="Lapidus A."/>
            <person name="Barry K."/>
            <person name="Detter J.C."/>
            <person name="Glavina T."/>
            <person name="Hammon N."/>
            <person name="Israni S."/>
            <person name="Pitluck S."/>
            <person name="Chertkov O."/>
            <person name="Saunders E.H."/>
            <person name="Brettin T."/>
            <person name="Bruce D."/>
            <person name="Han C."/>
            <person name="Tapia R."/>
            <person name="Gilna P."/>
            <person name="Schmutz J."/>
            <person name="Larimer F."/>
            <person name="Land M."/>
            <person name="Kyrpides N."/>
            <person name="Anderson I."/>
            <person name="Richardson P."/>
            <person name="Ragsdale S."/>
        </authorList>
    </citation>
    <scope>NUCLEOTIDE SEQUENCE</scope>
    <source>
        <strain evidence="10">ATCC 39073</strain>
    </source>
</reference>
<dbReference type="InterPro" id="IPR001898">
    <property type="entry name" value="SLC13A/DASS"/>
</dbReference>
<gene>
    <name evidence="10" type="ordered locus">Moth_0383</name>
</gene>
<dbReference type="STRING" id="264732.Moth_0383"/>
<keyword evidence="6 9" id="KW-1133">Transmembrane helix</keyword>
<dbReference type="GO" id="GO:0008514">
    <property type="term" value="F:organic anion transmembrane transporter activity"/>
    <property type="evidence" value="ECO:0007669"/>
    <property type="project" value="UniProtKB-ARBA"/>
</dbReference>
<feature type="transmembrane region" description="Helical" evidence="9">
    <location>
        <begin position="83"/>
        <end position="106"/>
    </location>
</feature>
<evidence type="ECO:0000256" key="5">
    <source>
        <dbReference type="ARBA" id="ARBA00022692"/>
    </source>
</evidence>
<dbReference type="InterPro" id="IPR030676">
    <property type="entry name" value="CitT-rel"/>
</dbReference>
<evidence type="ECO:0000256" key="8">
    <source>
        <dbReference type="ARBA" id="ARBA00031174"/>
    </source>
</evidence>
<dbReference type="PANTHER" id="PTHR10283">
    <property type="entry name" value="SOLUTE CARRIER FAMILY 13 MEMBER"/>
    <property type="match status" value="1"/>
</dbReference>
<feature type="transmembrane region" description="Helical" evidence="9">
    <location>
        <begin position="444"/>
        <end position="462"/>
    </location>
</feature>
<dbReference type="AlphaFoldDB" id="Q2RLH2"/>
<dbReference type="HOGENOM" id="CLU_005170_0_1_9"/>
<comment type="similarity">
    <text evidence="3">Belongs to the SLC13A/DASS transporter (TC 2.A.47) family. DIT1 subfamily.</text>
</comment>
<feature type="transmembrane region" description="Helical" evidence="9">
    <location>
        <begin position="138"/>
        <end position="161"/>
    </location>
</feature>